<protein>
    <submittedName>
        <fullName evidence="1">Uncharacterized protein</fullName>
    </submittedName>
</protein>
<sequence length="98" mass="11617">MSVGIWRDHRWGHMTTNLVEFINYVLKGMHNLPVTAISVKAHEHLHNVFTYLKFATRRVEESYQRAGNIVVNRFDRRNEVEWLSCHHFLACCANQHID</sequence>
<reference evidence="1 2" key="1">
    <citation type="submission" date="2019-01" db="EMBL/GenBank/DDBJ databases">
        <title>Sequencing of cultivated peanut Arachis hypogaea provides insights into genome evolution and oil improvement.</title>
        <authorList>
            <person name="Chen X."/>
        </authorList>
    </citation>
    <scope>NUCLEOTIDE SEQUENCE [LARGE SCALE GENOMIC DNA]</scope>
    <source>
        <strain evidence="2">cv. Fuhuasheng</strain>
        <tissue evidence="1">Leaves</tissue>
    </source>
</reference>
<proteinExistence type="predicted"/>
<keyword evidence="2" id="KW-1185">Reference proteome</keyword>
<evidence type="ECO:0000313" key="1">
    <source>
        <dbReference type="EMBL" id="RYR03202.1"/>
    </source>
</evidence>
<comment type="caution">
    <text evidence="1">The sequence shown here is derived from an EMBL/GenBank/DDBJ whole genome shotgun (WGS) entry which is preliminary data.</text>
</comment>
<evidence type="ECO:0000313" key="2">
    <source>
        <dbReference type="Proteomes" id="UP000289738"/>
    </source>
</evidence>
<dbReference type="Proteomes" id="UP000289738">
    <property type="component" value="Chromosome B06"/>
</dbReference>
<dbReference type="AlphaFoldDB" id="A0A444YMR3"/>
<gene>
    <name evidence="1" type="ORF">Ahy_B06g082053</name>
</gene>
<name>A0A444YMR3_ARAHY</name>
<accession>A0A444YMR3</accession>
<dbReference type="EMBL" id="SDMP01000016">
    <property type="protein sequence ID" value="RYR03202.1"/>
    <property type="molecule type" value="Genomic_DNA"/>
</dbReference>
<organism evidence="1 2">
    <name type="scientific">Arachis hypogaea</name>
    <name type="common">Peanut</name>
    <dbReference type="NCBI Taxonomy" id="3818"/>
    <lineage>
        <taxon>Eukaryota</taxon>
        <taxon>Viridiplantae</taxon>
        <taxon>Streptophyta</taxon>
        <taxon>Embryophyta</taxon>
        <taxon>Tracheophyta</taxon>
        <taxon>Spermatophyta</taxon>
        <taxon>Magnoliopsida</taxon>
        <taxon>eudicotyledons</taxon>
        <taxon>Gunneridae</taxon>
        <taxon>Pentapetalae</taxon>
        <taxon>rosids</taxon>
        <taxon>fabids</taxon>
        <taxon>Fabales</taxon>
        <taxon>Fabaceae</taxon>
        <taxon>Papilionoideae</taxon>
        <taxon>50 kb inversion clade</taxon>
        <taxon>dalbergioids sensu lato</taxon>
        <taxon>Dalbergieae</taxon>
        <taxon>Pterocarpus clade</taxon>
        <taxon>Arachis</taxon>
    </lineage>
</organism>